<sequence>MSSRDAMHRISLPMRIRVKHATTHRGKPQITGASFDYTNHIPTRQRFNDAVPSAYMLST</sequence>
<organism evidence="1 2">
    <name type="scientific">Phaeosphaeria nodorum (strain SN15 / ATCC MYA-4574 / FGSC 10173)</name>
    <name type="common">Glume blotch fungus</name>
    <name type="synonym">Parastagonospora nodorum</name>
    <dbReference type="NCBI Taxonomy" id="321614"/>
    <lineage>
        <taxon>Eukaryota</taxon>
        <taxon>Fungi</taxon>
        <taxon>Dikarya</taxon>
        <taxon>Ascomycota</taxon>
        <taxon>Pezizomycotina</taxon>
        <taxon>Dothideomycetes</taxon>
        <taxon>Pleosporomycetidae</taxon>
        <taxon>Pleosporales</taxon>
        <taxon>Pleosporineae</taxon>
        <taxon>Phaeosphaeriaceae</taxon>
        <taxon>Parastagonospora</taxon>
    </lineage>
</organism>
<dbReference type="AlphaFoldDB" id="A0A7U2EUX3"/>
<gene>
    <name evidence="1" type="ORF">JI435_401410</name>
</gene>
<reference evidence="2" key="1">
    <citation type="journal article" date="2021" name="BMC Genomics">
        <title>Chromosome-level genome assembly and manually-curated proteome of model necrotroph Parastagonospora nodorum Sn15 reveals a genome-wide trove of candidate effector homologs, and redundancy of virulence-related functions within an accessory chromosome.</title>
        <authorList>
            <person name="Bertazzoni S."/>
            <person name="Jones D.A.B."/>
            <person name="Phan H.T."/>
            <person name="Tan K.-C."/>
            <person name="Hane J.K."/>
        </authorList>
    </citation>
    <scope>NUCLEOTIDE SEQUENCE [LARGE SCALE GENOMIC DNA]</scope>
    <source>
        <strain evidence="2">SN15 / ATCC MYA-4574 / FGSC 10173)</strain>
    </source>
</reference>
<name>A0A7U2EUX3_PHANO</name>
<accession>A0A7U2EUX3</accession>
<dbReference type="EMBL" id="CP069023">
    <property type="protein sequence ID" value="QRC91490.1"/>
    <property type="molecule type" value="Genomic_DNA"/>
</dbReference>
<proteinExistence type="predicted"/>
<protein>
    <submittedName>
        <fullName evidence="1">Uncharacterized protein</fullName>
    </submittedName>
</protein>
<dbReference type="VEuPathDB" id="FungiDB:JI435_401410"/>
<evidence type="ECO:0000313" key="1">
    <source>
        <dbReference type="EMBL" id="QRC91490.1"/>
    </source>
</evidence>
<dbReference type="Proteomes" id="UP000663193">
    <property type="component" value="Chromosome 1"/>
</dbReference>
<keyword evidence="2" id="KW-1185">Reference proteome</keyword>
<evidence type="ECO:0000313" key="2">
    <source>
        <dbReference type="Proteomes" id="UP000663193"/>
    </source>
</evidence>